<comment type="similarity">
    <text evidence="1">Belongs to the universal stress protein A family.</text>
</comment>
<sequence length="293" mass="29887">MRGIVVGINETDEAREALDWALAEATSRGTTLTAVSAGGDDPSQGRTVWAEQLVGEAKRRVGAACPTSVVAVAGSAREALLEAAEGSEQLVLGRRRLSKLGRLVLGSVSAEVVERASVPVTVVRHAGDAAVPAVTAAATSDGTALLPRDVVASGPRVVVGVDSSLASVLAVRHAAEVARRTGSTLQVVYAWQTSGLAPLPGTWAGIPSGEDYERHARELLDRAVEAAGIDLPAGRLERTVVNAAPAAALVDASATAGRVVVGSRGLGGFGRLLLGSVSRQVLDYAACPVTVVR</sequence>
<keyword evidence="4" id="KW-1185">Reference proteome</keyword>
<evidence type="ECO:0000256" key="1">
    <source>
        <dbReference type="ARBA" id="ARBA00008791"/>
    </source>
</evidence>
<dbReference type="InterPro" id="IPR014729">
    <property type="entry name" value="Rossmann-like_a/b/a_fold"/>
</dbReference>
<feature type="domain" description="UspA" evidence="2">
    <location>
        <begin position="156"/>
        <end position="293"/>
    </location>
</feature>
<gene>
    <name evidence="3" type="ORF">ET471_03955</name>
</gene>
<evidence type="ECO:0000313" key="3">
    <source>
        <dbReference type="EMBL" id="QAY69295.1"/>
    </source>
</evidence>
<dbReference type="AlphaFoldDB" id="A0A4P6F2B1"/>
<evidence type="ECO:0000313" key="4">
    <source>
        <dbReference type="Proteomes" id="UP000292118"/>
    </source>
</evidence>
<dbReference type="InterPro" id="IPR006015">
    <property type="entry name" value="Universal_stress_UspA"/>
</dbReference>
<dbReference type="PANTHER" id="PTHR31964:SF113">
    <property type="entry name" value="USPA DOMAIN-CONTAINING PROTEIN"/>
    <property type="match status" value="1"/>
</dbReference>
<dbReference type="OrthoDB" id="3174546at2"/>
<dbReference type="InterPro" id="IPR006016">
    <property type="entry name" value="UspA"/>
</dbReference>
<dbReference type="PANTHER" id="PTHR31964">
    <property type="entry name" value="ADENINE NUCLEOTIDE ALPHA HYDROLASES-LIKE SUPERFAMILY PROTEIN"/>
    <property type="match status" value="1"/>
</dbReference>
<dbReference type="Pfam" id="PF00582">
    <property type="entry name" value="Usp"/>
    <property type="match status" value="2"/>
</dbReference>
<name>A0A4P6F2B1_9MICO</name>
<reference evidence="3 4" key="1">
    <citation type="submission" date="2019-01" db="EMBL/GenBank/DDBJ databases">
        <title>Genome sequencing of strain FW10M-9.</title>
        <authorList>
            <person name="Heo J."/>
            <person name="Kim S.-J."/>
            <person name="Kim J.-S."/>
            <person name="Hong S.-B."/>
            <person name="Kwon S.-W."/>
        </authorList>
    </citation>
    <scope>NUCLEOTIDE SEQUENCE [LARGE SCALE GENOMIC DNA]</scope>
    <source>
        <strain evidence="3 4">FW10M-9</strain>
    </source>
</reference>
<dbReference type="SUPFAM" id="SSF52402">
    <property type="entry name" value="Adenine nucleotide alpha hydrolases-like"/>
    <property type="match status" value="2"/>
</dbReference>
<accession>A0A4P6F2B1</accession>
<dbReference type="PRINTS" id="PR01438">
    <property type="entry name" value="UNVRSLSTRESS"/>
</dbReference>
<dbReference type="Proteomes" id="UP000292118">
    <property type="component" value="Chromosome"/>
</dbReference>
<evidence type="ECO:0000259" key="2">
    <source>
        <dbReference type="Pfam" id="PF00582"/>
    </source>
</evidence>
<feature type="domain" description="UspA" evidence="2">
    <location>
        <begin position="2"/>
        <end position="124"/>
    </location>
</feature>
<dbReference type="KEGG" id="xya:ET471_03955"/>
<protein>
    <submittedName>
        <fullName evidence="3">Universal stress protein</fullName>
    </submittedName>
</protein>
<dbReference type="Gene3D" id="3.40.50.620">
    <property type="entry name" value="HUPs"/>
    <property type="match status" value="2"/>
</dbReference>
<dbReference type="EMBL" id="CP035493">
    <property type="protein sequence ID" value="QAY69295.1"/>
    <property type="molecule type" value="Genomic_DNA"/>
</dbReference>
<dbReference type="RefSeq" id="WP_129186695.1">
    <property type="nucleotide sequence ID" value="NZ_CP035493.1"/>
</dbReference>
<proteinExistence type="inferred from homology"/>
<organism evidence="3 4">
    <name type="scientific">Xylanimonas protaetiae</name>
    <dbReference type="NCBI Taxonomy" id="2509457"/>
    <lineage>
        <taxon>Bacteria</taxon>
        <taxon>Bacillati</taxon>
        <taxon>Actinomycetota</taxon>
        <taxon>Actinomycetes</taxon>
        <taxon>Micrococcales</taxon>
        <taxon>Promicromonosporaceae</taxon>
        <taxon>Xylanimonas</taxon>
    </lineage>
</organism>